<evidence type="ECO:0000256" key="3">
    <source>
        <dbReference type="ARBA" id="ARBA00022475"/>
    </source>
</evidence>
<keyword evidence="5 7" id="KW-1133">Transmembrane helix</keyword>
<evidence type="ECO:0000256" key="4">
    <source>
        <dbReference type="ARBA" id="ARBA00022692"/>
    </source>
</evidence>
<keyword evidence="10" id="KW-1185">Reference proteome</keyword>
<dbReference type="PROSITE" id="PS50850">
    <property type="entry name" value="MFS"/>
    <property type="match status" value="1"/>
</dbReference>
<keyword evidence="6 7" id="KW-0472">Membrane</keyword>
<organism evidence="9 10">
    <name type="scientific">Paenibacillus oleatilyticus</name>
    <dbReference type="NCBI Taxonomy" id="2594886"/>
    <lineage>
        <taxon>Bacteria</taxon>
        <taxon>Bacillati</taxon>
        <taxon>Bacillota</taxon>
        <taxon>Bacilli</taxon>
        <taxon>Bacillales</taxon>
        <taxon>Paenibacillaceae</taxon>
        <taxon>Paenibacillus</taxon>
    </lineage>
</organism>
<gene>
    <name evidence="9" type="ORF">ACEU3E_08715</name>
</gene>
<evidence type="ECO:0000256" key="5">
    <source>
        <dbReference type="ARBA" id="ARBA00022989"/>
    </source>
</evidence>
<dbReference type="SUPFAM" id="SSF103473">
    <property type="entry name" value="MFS general substrate transporter"/>
    <property type="match status" value="1"/>
</dbReference>
<evidence type="ECO:0000313" key="10">
    <source>
        <dbReference type="Proteomes" id="UP001575622"/>
    </source>
</evidence>
<keyword evidence="4 7" id="KW-0812">Transmembrane</keyword>
<dbReference type="PANTHER" id="PTHR43266">
    <property type="entry name" value="MACROLIDE-EFFLUX PROTEIN"/>
    <property type="match status" value="1"/>
</dbReference>
<protein>
    <submittedName>
        <fullName evidence="9">MFS transporter</fullName>
    </submittedName>
</protein>
<feature type="transmembrane region" description="Helical" evidence="7">
    <location>
        <begin position="157"/>
        <end position="179"/>
    </location>
</feature>
<accession>A0ABV4UWQ9</accession>
<dbReference type="RefSeq" id="WP_373950031.1">
    <property type="nucleotide sequence ID" value="NZ_JBHDLN010000003.1"/>
</dbReference>
<sequence>MNGRFKAILLIFGLGFSNLGNWIYFVAINIMVLNITGSATALAGLFVIRPIAMLVTNFWSGSIIDRINVRKLMIFVDVIRGILIGLILFAPSLFVIYALMFVINLFGSFFGPSSSVYITKLIPTEKRQRFNSLISMTNSSAFLLGPAISGLLIMTVGVHFCIVFNAISFIVCAFIIFLLPDVENNSDHVRGKISFHILASDLRTVVKFAKSSTFFISIYILFQAAALIGYAIDSQEAAFIKMVLKLSDMDYGNIISITGVGSLLGAFLAALTSQKISYRWFMSYGILLTTFFYILFYASSSFITAALSFALLGFFMSFASAGYATCFQNHVPPEMMGRFASIADMIQGTIQIMITLLVGLLADLTSLRLSCLLFAGFACLLCIFLCLKMLAPSSKSENGARKPA</sequence>
<feature type="transmembrane region" description="Helical" evidence="7">
    <location>
        <begin position="39"/>
        <end position="60"/>
    </location>
</feature>
<dbReference type="PRINTS" id="PR01988">
    <property type="entry name" value="EXPORTERBACE"/>
</dbReference>
<evidence type="ECO:0000256" key="2">
    <source>
        <dbReference type="ARBA" id="ARBA00022448"/>
    </source>
</evidence>
<feature type="transmembrane region" description="Helical" evidence="7">
    <location>
        <begin position="130"/>
        <end position="151"/>
    </location>
</feature>
<dbReference type="InterPro" id="IPR022324">
    <property type="entry name" value="Bacilysin_exporter_BacE_put"/>
</dbReference>
<feature type="transmembrane region" description="Helical" evidence="7">
    <location>
        <begin position="213"/>
        <end position="232"/>
    </location>
</feature>
<feature type="transmembrane region" description="Helical" evidence="7">
    <location>
        <begin position="7"/>
        <end position="33"/>
    </location>
</feature>
<dbReference type="InterPro" id="IPR011701">
    <property type="entry name" value="MFS"/>
</dbReference>
<feature type="domain" description="Major facilitator superfamily (MFS) profile" evidence="8">
    <location>
        <begin position="6"/>
        <end position="394"/>
    </location>
</feature>
<keyword evidence="3" id="KW-1003">Cell membrane</keyword>
<dbReference type="PANTHER" id="PTHR43266:SF7">
    <property type="entry name" value="TRANSPORTER, PUTATIVE-RELATED"/>
    <property type="match status" value="1"/>
</dbReference>
<dbReference type="InterPro" id="IPR020846">
    <property type="entry name" value="MFS_dom"/>
</dbReference>
<dbReference type="CDD" id="cd06173">
    <property type="entry name" value="MFS_MefA_like"/>
    <property type="match status" value="1"/>
</dbReference>
<dbReference type="Proteomes" id="UP001575622">
    <property type="component" value="Unassembled WGS sequence"/>
</dbReference>
<feature type="transmembrane region" description="Helical" evidence="7">
    <location>
        <begin position="339"/>
        <end position="361"/>
    </location>
</feature>
<feature type="transmembrane region" description="Helical" evidence="7">
    <location>
        <begin position="302"/>
        <end position="327"/>
    </location>
</feature>
<reference evidence="9 10" key="1">
    <citation type="submission" date="2024-09" db="EMBL/GenBank/DDBJ databases">
        <authorList>
            <person name="Makale K.P.P."/>
            <person name="Makhzoum A."/>
            <person name="Rantong G."/>
            <person name="Rahube T.O."/>
        </authorList>
    </citation>
    <scope>NUCLEOTIDE SEQUENCE [LARGE SCALE GENOMIC DNA]</scope>
    <source>
        <strain evidence="9 10">KM_D13</strain>
    </source>
</reference>
<feature type="transmembrane region" description="Helical" evidence="7">
    <location>
        <begin position="278"/>
        <end position="296"/>
    </location>
</feature>
<evidence type="ECO:0000313" key="9">
    <source>
        <dbReference type="EMBL" id="MFB0842252.1"/>
    </source>
</evidence>
<evidence type="ECO:0000256" key="6">
    <source>
        <dbReference type="ARBA" id="ARBA00023136"/>
    </source>
</evidence>
<feature type="transmembrane region" description="Helical" evidence="7">
    <location>
        <begin position="367"/>
        <end position="387"/>
    </location>
</feature>
<feature type="transmembrane region" description="Helical" evidence="7">
    <location>
        <begin position="252"/>
        <end position="271"/>
    </location>
</feature>
<dbReference type="Gene3D" id="1.20.1250.20">
    <property type="entry name" value="MFS general substrate transporter like domains"/>
    <property type="match status" value="1"/>
</dbReference>
<proteinExistence type="predicted"/>
<evidence type="ECO:0000256" key="1">
    <source>
        <dbReference type="ARBA" id="ARBA00004651"/>
    </source>
</evidence>
<dbReference type="EMBL" id="JBHDLN010000003">
    <property type="protein sequence ID" value="MFB0842252.1"/>
    <property type="molecule type" value="Genomic_DNA"/>
</dbReference>
<dbReference type="InterPro" id="IPR036259">
    <property type="entry name" value="MFS_trans_sf"/>
</dbReference>
<evidence type="ECO:0000259" key="8">
    <source>
        <dbReference type="PROSITE" id="PS50850"/>
    </source>
</evidence>
<evidence type="ECO:0000256" key="7">
    <source>
        <dbReference type="SAM" id="Phobius"/>
    </source>
</evidence>
<dbReference type="Pfam" id="PF07690">
    <property type="entry name" value="MFS_1"/>
    <property type="match status" value="2"/>
</dbReference>
<keyword evidence="2" id="KW-0813">Transport</keyword>
<comment type="subcellular location">
    <subcellularLocation>
        <location evidence="1">Cell membrane</location>
        <topology evidence="1">Multi-pass membrane protein</topology>
    </subcellularLocation>
</comment>
<name>A0ABV4UWQ9_9BACL</name>
<comment type="caution">
    <text evidence="9">The sequence shown here is derived from an EMBL/GenBank/DDBJ whole genome shotgun (WGS) entry which is preliminary data.</text>
</comment>